<keyword evidence="2 5" id="KW-0812">Transmembrane</keyword>
<dbReference type="GO" id="GO:0055085">
    <property type="term" value="P:transmembrane transport"/>
    <property type="evidence" value="ECO:0007669"/>
    <property type="project" value="InterPro"/>
</dbReference>
<dbReference type="PROSITE" id="PS50928">
    <property type="entry name" value="ABC_TM1"/>
    <property type="match status" value="1"/>
</dbReference>
<evidence type="ECO:0000313" key="7">
    <source>
        <dbReference type="EMBL" id="HGZ80246.1"/>
    </source>
</evidence>
<feature type="transmembrane region" description="Helical" evidence="5">
    <location>
        <begin position="148"/>
        <end position="171"/>
    </location>
</feature>
<keyword evidence="4 5" id="KW-0472">Membrane</keyword>
<reference evidence="7" key="1">
    <citation type="journal article" date="2020" name="mSystems">
        <title>Genome- and Community-Level Interaction Insights into Carbon Utilization and Element Cycling Functions of Hydrothermarchaeota in Hydrothermal Sediment.</title>
        <authorList>
            <person name="Zhou Z."/>
            <person name="Liu Y."/>
            <person name="Xu W."/>
            <person name="Pan J."/>
            <person name="Luo Z.H."/>
            <person name="Li M."/>
        </authorList>
    </citation>
    <scope>NUCLEOTIDE SEQUENCE [LARGE SCALE GENOMIC DNA]</scope>
    <source>
        <strain evidence="7">SpSt-86</strain>
    </source>
</reference>
<gene>
    <name evidence="7" type="ORF">ENW55_09740</name>
</gene>
<dbReference type="InterPro" id="IPR035906">
    <property type="entry name" value="MetI-like_sf"/>
</dbReference>
<dbReference type="SUPFAM" id="SSF161098">
    <property type="entry name" value="MetI-like"/>
    <property type="match status" value="1"/>
</dbReference>
<evidence type="ECO:0000256" key="3">
    <source>
        <dbReference type="ARBA" id="ARBA00022989"/>
    </source>
</evidence>
<evidence type="ECO:0000256" key="4">
    <source>
        <dbReference type="ARBA" id="ARBA00023136"/>
    </source>
</evidence>
<comment type="similarity">
    <text evidence="5">Belongs to the binding-protein-dependent transport system permease family.</text>
</comment>
<evidence type="ECO:0000256" key="5">
    <source>
        <dbReference type="RuleBase" id="RU363032"/>
    </source>
</evidence>
<dbReference type="Gene3D" id="1.10.3720.10">
    <property type="entry name" value="MetI-like"/>
    <property type="match status" value="1"/>
</dbReference>
<feature type="transmembrane region" description="Helical" evidence="5">
    <location>
        <begin position="249"/>
        <end position="270"/>
    </location>
</feature>
<feature type="transmembrane region" description="Helical" evidence="5">
    <location>
        <begin position="57"/>
        <end position="81"/>
    </location>
</feature>
<protein>
    <submittedName>
        <fullName evidence="7">Sugar ABC transporter permease</fullName>
    </submittedName>
</protein>
<dbReference type="AlphaFoldDB" id="A0A832MNG7"/>
<dbReference type="PANTHER" id="PTHR43759:SF1">
    <property type="entry name" value="GLUCOSE IMPORT SYSTEM PERMEASE PROTEIN GLCT"/>
    <property type="match status" value="1"/>
</dbReference>
<sequence>MRRESLVPFFLILPTLVYLVVFIGYPIVGTFQLSFTSDEGWLGNFKYVFSSKDFQNAFLNTLILGAVIIPIQFVLAILFALLVNKKWRGYRTLLYIIAAPLALSDVTAALISYSIFAPNGYLNKILLSLNWIERPLYFFGYMFKSREFLVIVLTEIWRATPLVFVILLAGLQSINTEYLEAADVFGFSSWKKFFKITLPLLKPSIVSALLIRTLFAFQIFGVVWLLAGRDITVLAGETYYWYVLRNNRYIASTYALVIAVLTFIVGWFYIGTIRSKHLEEGVRQ</sequence>
<feature type="transmembrane region" description="Helical" evidence="5">
    <location>
        <begin position="7"/>
        <end position="28"/>
    </location>
</feature>
<dbReference type="Pfam" id="PF00528">
    <property type="entry name" value="BPD_transp_1"/>
    <property type="match status" value="1"/>
</dbReference>
<comment type="caution">
    <text evidence="7">The sequence shown here is derived from an EMBL/GenBank/DDBJ whole genome shotgun (WGS) entry which is preliminary data.</text>
</comment>
<comment type="subcellular location">
    <subcellularLocation>
        <location evidence="5">Cell membrane</location>
        <topology evidence="5">Multi-pass membrane protein</topology>
    </subcellularLocation>
    <subcellularLocation>
        <location evidence="1">Membrane</location>
        <topology evidence="1">Multi-pass membrane protein</topology>
    </subcellularLocation>
</comment>
<proteinExistence type="inferred from homology"/>
<dbReference type="PANTHER" id="PTHR43759">
    <property type="entry name" value="TREHALOSE TRANSPORT SYSTEM PERMEASE PROTEIN SUGA"/>
    <property type="match status" value="1"/>
</dbReference>
<dbReference type="InterPro" id="IPR052730">
    <property type="entry name" value="Sugar_ABC_transporter"/>
</dbReference>
<evidence type="ECO:0000259" key="6">
    <source>
        <dbReference type="PROSITE" id="PS50928"/>
    </source>
</evidence>
<accession>A0A832MNG7</accession>
<dbReference type="CDD" id="cd06261">
    <property type="entry name" value="TM_PBP2"/>
    <property type="match status" value="1"/>
</dbReference>
<dbReference type="GO" id="GO:0005886">
    <property type="term" value="C:plasma membrane"/>
    <property type="evidence" value="ECO:0007669"/>
    <property type="project" value="UniProtKB-SubCell"/>
</dbReference>
<keyword evidence="3 5" id="KW-1133">Transmembrane helix</keyword>
<feature type="transmembrane region" description="Helical" evidence="5">
    <location>
        <begin position="205"/>
        <end position="227"/>
    </location>
</feature>
<dbReference type="InterPro" id="IPR000515">
    <property type="entry name" value="MetI-like"/>
</dbReference>
<keyword evidence="5" id="KW-0813">Transport</keyword>
<feature type="domain" description="ABC transmembrane type-1" evidence="6">
    <location>
        <begin position="58"/>
        <end position="269"/>
    </location>
</feature>
<feature type="transmembrane region" description="Helical" evidence="5">
    <location>
        <begin position="93"/>
        <end position="116"/>
    </location>
</feature>
<organism evidence="7">
    <name type="scientific">Pseudothermotoga hypogea</name>
    <dbReference type="NCBI Taxonomy" id="57487"/>
    <lineage>
        <taxon>Bacteria</taxon>
        <taxon>Thermotogati</taxon>
        <taxon>Thermotogota</taxon>
        <taxon>Thermotogae</taxon>
        <taxon>Thermotogales</taxon>
        <taxon>Thermotogaceae</taxon>
        <taxon>Pseudothermotoga</taxon>
    </lineage>
</organism>
<name>A0A832MNG7_9THEM</name>
<evidence type="ECO:0000256" key="1">
    <source>
        <dbReference type="ARBA" id="ARBA00004141"/>
    </source>
</evidence>
<evidence type="ECO:0000256" key="2">
    <source>
        <dbReference type="ARBA" id="ARBA00022692"/>
    </source>
</evidence>
<dbReference type="EMBL" id="DTKQ01000055">
    <property type="protein sequence ID" value="HGZ80246.1"/>
    <property type="molecule type" value="Genomic_DNA"/>
</dbReference>